<dbReference type="Pfam" id="PF17854">
    <property type="entry name" value="FtsK_alpha"/>
    <property type="match status" value="1"/>
</dbReference>
<feature type="binding site" evidence="5">
    <location>
        <begin position="163"/>
        <end position="170"/>
    </location>
    <ligand>
        <name>ATP</name>
        <dbReference type="ChEBI" id="CHEBI:30616"/>
    </ligand>
</feature>
<dbReference type="SMART" id="SM00843">
    <property type="entry name" value="Ftsk_gamma"/>
    <property type="match status" value="1"/>
</dbReference>
<dbReference type="InterPro" id="IPR036388">
    <property type="entry name" value="WH-like_DNA-bd_sf"/>
</dbReference>
<dbReference type="PANTHER" id="PTHR22683:SF41">
    <property type="entry name" value="DNA TRANSLOCASE FTSK"/>
    <property type="match status" value="1"/>
</dbReference>
<dbReference type="AlphaFoldDB" id="A0A9X5BHY3"/>
<dbReference type="PANTHER" id="PTHR22683">
    <property type="entry name" value="SPORULATION PROTEIN RELATED"/>
    <property type="match status" value="1"/>
</dbReference>
<evidence type="ECO:0000256" key="1">
    <source>
        <dbReference type="ARBA" id="ARBA00006474"/>
    </source>
</evidence>
<dbReference type="SUPFAM" id="SSF46785">
    <property type="entry name" value="Winged helix' DNA-binding domain"/>
    <property type="match status" value="1"/>
</dbReference>
<organism evidence="7 8">
    <name type="scientific">Parablautia muri</name>
    <dbReference type="NCBI Taxonomy" id="2320879"/>
    <lineage>
        <taxon>Bacteria</taxon>
        <taxon>Bacillati</taxon>
        <taxon>Bacillota</taxon>
        <taxon>Clostridia</taxon>
        <taxon>Lachnospirales</taxon>
        <taxon>Lachnospiraceae</taxon>
        <taxon>Parablautia</taxon>
    </lineage>
</organism>
<dbReference type="InterPro" id="IPR041027">
    <property type="entry name" value="FtsK_alpha"/>
</dbReference>
<evidence type="ECO:0000256" key="4">
    <source>
        <dbReference type="ARBA" id="ARBA00023125"/>
    </source>
</evidence>
<comment type="caution">
    <text evidence="7">The sequence shown here is derived from an EMBL/GenBank/DDBJ whole genome shotgun (WGS) entry which is preliminary data.</text>
</comment>
<accession>A0A9X5BHY3</accession>
<dbReference type="InterPro" id="IPR036390">
    <property type="entry name" value="WH_DNA-bd_sf"/>
</dbReference>
<dbReference type="GO" id="GO:0005524">
    <property type="term" value="F:ATP binding"/>
    <property type="evidence" value="ECO:0007669"/>
    <property type="project" value="UniProtKB-UniRule"/>
</dbReference>
<sequence length="476" mass="53396">MNPQKNSEDITYHFPPLSLLKERRYNRIDEQEVKENAMRIQQTLLNFGIRVQVSDINNGVRFTRYEIMPEMGVRIKEIVKRESEIRIATKATDIHIEAPIPGKPAIGIDIANKEVPIVTIKEIIESREFKESPSSMTFAVGRNIIGEVVVDDISKMPHLLIAGATGSGKTVCLSSIIMSMLYKAGPDSVKMIMIDTKGVSLSIYNGIPHLLIPVVTDASKSLAALEWVRLEVEDRYRKFAEFGVRDLAGYNKSDRVPCKTPQILVFIDDLSDLMAIYKSEAEQLITRIAQSSRGAGVHFVIATQRPSTDVITGLIKANIPSRMACSVFSAIDSRVILDERGAELLLGNGDMLFKPQGCMKPIRIQGAYISDEETENVVHYLKNQTISTRTFCDIENRDKCDDDYDPYFVETGRFIIDKGKASIGMIQRMFKIGFNRAARIMDQLCAAGVVAEEEGTKPRTILMSMEEFEKLVKEMI</sequence>
<dbReference type="Pfam" id="PF09397">
    <property type="entry name" value="FtsK_gamma"/>
    <property type="match status" value="1"/>
</dbReference>
<dbReference type="InterPro" id="IPR002543">
    <property type="entry name" value="FtsK_dom"/>
</dbReference>
<feature type="domain" description="FtsK" evidence="6">
    <location>
        <begin position="145"/>
        <end position="334"/>
    </location>
</feature>
<keyword evidence="8" id="KW-1185">Reference proteome</keyword>
<evidence type="ECO:0000256" key="2">
    <source>
        <dbReference type="ARBA" id="ARBA00022741"/>
    </source>
</evidence>
<dbReference type="InterPro" id="IPR027417">
    <property type="entry name" value="P-loop_NTPase"/>
</dbReference>
<dbReference type="CDD" id="cd01127">
    <property type="entry name" value="TrwB_TraG_TraD_VirD4"/>
    <property type="match status" value="1"/>
</dbReference>
<dbReference type="Gene3D" id="3.40.50.300">
    <property type="entry name" value="P-loop containing nucleotide triphosphate hydrolases"/>
    <property type="match status" value="1"/>
</dbReference>
<dbReference type="Gene3D" id="1.10.10.10">
    <property type="entry name" value="Winged helix-like DNA-binding domain superfamily/Winged helix DNA-binding domain"/>
    <property type="match status" value="1"/>
</dbReference>
<keyword evidence="4" id="KW-0238">DNA-binding</keyword>
<keyword evidence="3 5" id="KW-0067">ATP-binding</keyword>
<evidence type="ECO:0000256" key="5">
    <source>
        <dbReference type="PROSITE-ProRule" id="PRU00289"/>
    </source>
</evidence>
<dbReference type="InterPro" id="IPR018541">
    <property type="entry name" value="Ftsk_gamma"/>
</dbReference>
<evidence type="ECO:0000256" key="3">
    <source>
        <dbReference type="ARBA" id="ARBA00022840"/>
    </source>
</evidence>
<dbReference type="GO" id="GO:0016020">
    <property type="term" value="C:membrane"/>
    <property type="evidence" value="ECO:0007669"/>
    <property type="project" value="UniProtKB-SubCell"/>
</dbReference>
<evidence type="ECO:0000313" key="8">
    <source>
        <dbReference type="Proteomes" id="UP001154420"/>
    </source>
</evidence>
<dbReference type="Pfam" id="PF01580">
    <property type="entry name" value="FtsK_SpoIIIE"/>
    <property type="match status" value="1"/>
</dbReference>
<dbReference type="EMBL" id="QZDT01000038">
    <property type="protein sequence ID" value="NBJ94425.1"/>
    <property type="molecule type" value="Genomic_DNA"/>
</dbReference>
<comment type="similarity">
    <text evidence="1">Belongs to the FtsK/SpoIIIE/SftA family.</text>
</comment>
<dbReference type="SUPFAM" id="SSF52540">
    <property type="entry name" value="P-loop containing nucleoside triphosphate hydrolases"/>
    <property type="match status" value="1"/>
</dbReference>
<dbReference type="Gene3D" id="3.30.980.40">
    <property type="match status" value="1"/>
</dbReference>
<dbReference type="GO" id="GO:0003677">
    <property type="term" value="F:DNA binding"/>
    <property type="evidence" value="ECO:0007669"/>
    <property type="project" value="UniProtKB-KW"/>
</dbReference>
<reference evidence="7" key="1">
    <citation type="submission" date="2018-09" db="EMBL/GenBank/DDBJ databases">
        <title>Murine metabolic-syndrome-specific gut microbial biobank.</title>
        <authorList>
            <person name="Liu C."/>
        </authorList>
    </citation>
    <scope>NUCLEOTIDE SEQUENCE</scope>
    <source>
        <strain evidence="7">D42-62</strain>
    </source>
</reference>
<dbReference type="RefSeq" id="WP_160561454.1">
    <property type="nucleotide sequence ID" value="NZ_QZDT01000038.1"/>
</dbReference>
<keyword evidence="2 5" id="KW-0547">Nucleotide-binding</keyword>
<dbReference type="OrthoDB" id="9807790at2"/>
<name>A0A9X5BHY3_9FIRM</name>
<dbReference type="Proteomes" id="UP001154420">
    <property type="component" value="Unassembled WGS sequence"/>
</dbReference>
<evidence type="ECO:0000259" key="6">
    <source>
        <dbReference type="PROSITE" id="PS50901"/>
    </source>
</evidence>
<gene>
    <name evidence="7" type="ORF">D5281_18005</name>
</gene>
<evidence type="ECO:0000313" key="7">
    <source>
        <dbReference type="EMBL" id="NBJ94425.1"/>
    </source>
</evidence>
<protein>
    <submittedName>
        <fullName evidence="7">DNA translocase FtsK</fullName>
    </submittedName>
</protein>
<dbReference type="PROSITE" id="PS50901">
    <property type="entry name" value="FTSK"/>
    <property type="match status" value="1"/>
</dbReference>
<dbReference type="InterPro" id="IPR050206">
    <property type="entry name" value="FtsK/SpoIIIE/SftA"/>
</dbReference>
<proteinExistence type="inferred from homology"/>